<sequence length="228" mass="25515">MPSDELLSGSSANLSEQAYQALKRDILAAALRPGARLALDKLSEHYAIGVVPLREALNRLSSEKFVERRSQRGFFVAGMSISSLDELVKTRIWLETKALSETLAVADDAWEDDLVLAFHRLERTQRLEDGDSAELLNPAWEECHKAFHLQLISLCGSSLLLGFCSSMMDQAVRYRNLSMNVDIARRGDAIGEHRALLEAAVARDADRATQLLEAHYRVTLKRLRPVLE</sequence>
<dbReference type="AlphaFoldDB" id="A0A1H8AHG2"/>
<evidence type="ECO:0000259" key="4">
    <source>
        <dbReference type="PROSITE" id="PS50949"/>
    </source>
</evidence>
<proteinExistence type="predicted"/>
<dbReference type="SUPFAM" id="SSF46785">
    <property type="entry name" value="Winged helix' DNA-binding domain"/>
    <property type="match status" value="1"/>
</dbReference>
<dbReference type="SUPFAM" id="SSF48008">
    <property type="entry name" value="GntR ligand-binding domain-like"/>
    <property type="match status" value="1"/>
</dbReference>
<keyword evidence="3" id="KW-0804">Transcription</keyword>
<gene>
    <name evidence="5" type="ORF">SAMN04488011_101163</name>
</gene>
<dbReference type="OrthoDB" id="8638122at2"/>
<keyword evidence="1" id="KW-0805">Transcription regulation</keyword>
<dbReference type="PANTHER" id="PTHR43537:SF20">
    <property type="entry name" value="HTH-TYPE TRANSCRIPTIONAL REPRESSOR GLAR"/>
    <property type="match status" value="1"/>
</dbReference>
<accession>A0A1H8AHG2</accession>
<dbReference type="Pfam" id="PF07729">
    <property type="entry name" value="FCD"/>
    <property type="match status" value="1"/>
</dbReference>
<keyword evidence="2" id="KW-0238">DNA-binding</keyword>
<dbReference type="InterPro" id="IPR036388">
    <property type="entry name" value="WH-like_DNA-bd_sf"/>
</dbReference>
<dbReference type="PANTHER" id="PTHR43537">
    <property type="entry name" value="TRANSCRIPTIONAL REGULATOR, GNTR FAMILY"/>
    <property type="match status" value="1"/>
</dbReference>
<name>A0A1H8AHG2_9RHOB</name>
<dbReference type="PROSITE" id="PS50949">
    <property type="entry name" value="HTH_GNTR"/>
    <property type="match status" value="1"/>
</dbReference>
<protein>
    <submittedName>
        <fullName evidence="5">Transcriptional regulator, GntR family</fullName>
    </submittedName>
</protein>
<evidence type="ECO:0000313" key="6">
    <source>
        <dbReference type="Proteomes" id="UP000199372"/>
    </source>
</evidence>
<dbReference type="Gene3D" id="1.20.120.530">
    <property type="entry name" value="GntR ligand-binding domain-like"/>
    <property type="match status" value="1"/>
</dbReference>
<evidence type="ECO:0000313" key="5">
    <source>
        <dbReference type="EMBL" id="SEM70051.1"/>
    </source>
</evidence>
<dbReference type="InterPro" id="IPR000524">
    <property type="entry name" value="Tscrpt_reg_HTH_GntR"/>
</dbReference>
<reference evidence="6" key="1">
    <citation type="submission" date="2016-10" db="EMBL/GenBank/DDBJ databases">
        <authorList>
            <person name="Varghese N."/>
            <person name="Submissions S."/>
        </authorList>
    </citation>
    <scope>NUCLEOTIDE SEQUENCE [LARGE SCALE GENOMIC DNA]</scope>
    <source>
        <strain evidence="6">DSM 26893</strain>
    </source>
</reference>
<dbReference type="GO" id="GO:0003700">
    <property type="term" value="F:DNA-binding transcription factor activity"/>
    <property type="evidence" value="ECO:0007669"/>
    <property type="project" value="InterPro"/>
</dbReference>
<dbReference type="InterPro" id="IPR036390">
    <property type="entry name" value="WH_DNA-bd_sf"/>
</dbReference>
<dbReference type="Pfam" id="PF00392">
    <property type="entry name" value="GntR"/>
    <property type="match status" value="1"/>
</dbReference>
<evidence type="ECO:0000256" key="2">
    <source>
        <dbReference type="ARBA" id="ARBA00023125"/>
    </source>
</evidence>
<feature type="domain" description="HTH gntR-type" evidence="4">
    <location>
        <begin position="12"/>
        <end position="79"/>
    </location>
</feature>
<dbReference type="Gene3D" id="1.10.10.10">
    <property type="entry name" value="Winged helix-like DNA-binding domain superfamily/Winged helix DNA-binding domain"/>
    <property type="match status" value="1"/>
</dbReference>
<evidence type="ECO:0000256" key="3">
    <source>
        <dbReference type="ARBA" id="ARBA00023163"/>
    </source>
</evidence>
<dbReference type="CDD" id="cd07377">
    <property type="entry name" value="WHTH_GntR"/>
    <property type="match status" value="1"/>
</dbReference>
<dbReference type="GO" id="GO:0003677">
    <property type="term" value="F:DNA binding"/>
    <property type="evidence" value="ECO:0007669"/>
    <property type="project" value="UniProtKB-KW"/>
</dbReference>
<dbReference type="InterPro" id="IPR008920">
    <property type="entry name" value="TF_FadR/GntR_C"/>
</dbReference>
<keyword evidence="6" id="KW-1185">Reference proteome</keyword>
<dbReference type="InterPro" id="IPR011711">
    <property type="entry name" value="GntR_C"/>
</dbReference>
<dbReference type="RefSeq" id="WP_091843179.1">
    <property type="nucleotide sequence ID" value="NZ_FOCM01000001.1"/>
</dbReference>
<evidence type="ECO:0000256" key="1">
    <source>
        <dbReference type="ARBA" id="ARBA00023015"/>
    </source>
</evidence>
<organism evidence="5 6">
    <name type="scientific">Palleronia pelagia</name>
    <dbReference type="NCBI Taxonomy" id="387096"/>
    <lineage>
        <taxon>Bacteria</taxon>
        <taxon>Pseudomonadati</taxon>
        <taxon>Pseudomonadota</taxon>
        <taxon>Alphaproteobacteria</taxon>
        <taxon>Rhodobacterales</taxon>
        <taxon>Roseobacteraceae</taxon>
        <taxon>Palleronia</taxon>
    </lineage>
</organism>
<dbReference type="SMART" id="SM00345">
    <property type="entry name" value="HTH_GNTR"/>
    <property type="match status" value="1"/>
</dbReference>
<dbReference type="EMBL" id="FOCM01000001">
    <property type="protein sequence ID" value="SEM70051.1"/>
    <property type="molecule type" value="Genomic_DNA"/>
</dbReference>
<dbReference type="SMART" id="SM00895">
    <property type="entry name" value="FCD"/>
    <property type="match status" value="1"/>
</dbReference>
<dbReference type="Proteomes" id="UP000199372">
    <property type="component" value="Unassembled WGS sequence"/>
</dbReference>